<evidence type="ECO:0000313" key="1">
    <source>
        <dbReference type="EMBL" id="JAP07076.1"/>
    </source>
</evidence>
<dbReference type="EMBL" id="GEDG01039550">
    <property type="protein sequence ID" value="JAP07076.1"/>
    <property type="molecule type" value="Transcribed_RNA"/>
</dbReference>
<accession>A0A0V0GFS0</accession>
<dbReference type="AlphaFoldDB" id="A0A0V0GFS0"/>
<sequence>MPKSAPLQIVTQCEFNVGKGLNDIDIIFTEMNHVTEISNTGYIRNFQLLFLVQMLDTVSSVLREITCYEDFATTK</sequence>
<organism evidence="1">
    <name type="scientific">Solanum chacoense</name>
    <name type="common">Chaco potato</name>
    <dbReference type="NCBI Taxonomy" id="4108"/>
    <lineage>
        <taxon>Eukaryota</taxon>
        <taxon>Viridiplantae</taxon>
        <taxon>Streptophyta</taxon>
        <taxon>Embryophyta</taxon>
        <taxon>Tracheophyta</taxon>
        <taxon>Spermatophyta</taxon>
        <taxon>Magnoliopsida</taxon>
        <taxon>eudicotyledons</taxon>
        <taxon>Gunneridae</taxon>
        <taxon>Pentapetalae</taxon>
        <taxon>asterids</taxon>
        <taxon>lamiids</taxon>
        <taxon>Solanales</taxon>
        <taxon>Solanaceae</taxon>
        <taxon>Solanoideae</taxon>
        <taxon>Solaneae</taxon>
        <taxon>Solanum</taxon>
    </lineage>
</organism>
<protein>
    <submittedName>
        <fullName evidence="1">Putative ovule protein</fullName>
    </submittedName>
</protein>
<proteinExistence type="predicted"/>
<reference evidence="1" key="1">
    <citation type="submission" date="2015-12" db="EMBL/GenBank/DDBJ databases">
        <title>Gene expression during late stages of embryo sac development: a critical building block for successful pollen-pistil interactions.</title>
        <authorList>
            <person name="Liu Y."/>
            <person name="Joly V."/>
            <person name="Sabar M."/>
            <person name="Matton D.P."/>
        </authorList>
    </citation>
    <scope>NUCLEOTIDE SEQUENCE</scope>
</reference>
<name>A0A0V0GFS0_SOLCH</name>